<accession>A0ABV3K4I4</accession>
<dbReference type="RefSeq" id="WP_109284522.1">
    <property type="nucleotide sequence ID" value="NZ_JBFAUK010000027.1"/>
</dbReference>
<dbReference type="Proteomes" id="UP001552594">
    <property type="component" value="Unassembled WGS sequence"/>
</dbReference>
<comment type="caution">
    <text evidence="2">The sequence shown here is derived from an EMBL/GenBank/DDBJ whole genome shotgun (WGS) entry which is preliminary data.</text>
</comment>
<protein>
    <submittedName>
        <fullName evidence="2">Uncharacterized protein</fullName>
    </submittedName>
</protein>
<dbReference type="EMBL" id="JBFAUK010000027">
    <property type="protein sequence ID" value="MEV5510076.1"/>
    <property type="molecule type" value="Genomic_DNA"/>
</dbReference>
<feature type="region of interest" description="Disordered" evidence="1">
    <location>
        <begin position="1"/>
        <end position="27"/>
    </location>
</feature>
<name>A0ABV3K4I4_STRON</name>
<evidence type="ECO:0000256" key="1">
    <source>
        <dbReference type="SAM" id="MobiDB-lite"/>
    </source>
</evidence>
<evidence type="ECO:0000313" key="3">
    <source>
        <dbReference type="Proteomes" id="UP001552594"/>
    </source>
</evidence>
<feature type="compositionally biased region" description="Low complexity" evidence="1">
    <location>
        <begin position="77"/>
        <end position="88"/>
    </location>
</feature>
<feature type="compositionally biased region" description="Polar residues" evidence="1">
    <location>
        <begin position="1"/>
        <end position="13"/>
    </location>
</feature>
<sequence length="123" mass="13619">MYSYEPSRTSYQNYIPGMRPSRDAADRSRCESVTPIFDALCSEYRRAFRTLPGDRAGEEDLGFKGFGSQQGQGGYYGQLTGHSPYSGHSGHHGSWDTYHTHGRQRGALPALPPGARDGRSRGF</sequence>
<keyword evidence="3" id="KW-1185">Reference proteome</keyword>
<reference evidence="2 3" key="1">
    <citation type="submission" date="2024-06" db="EMBL/GenBank/DDBJ databases">
        <title>The Natural Products Discovery Center: Release of the First 8490 Sequenced Strains for Exploring Actinobacteria Biosynthetic Diversity.</title>
        <authorList>
            <person name="Kalkreuter E."/>
            <person name="Kautsar S.A."/>
            <person name="Yang D."/>
            <person name="Bader C.D."/>
            <person name="Teijaro C.N."/>
            <person name="Fluegel L."/>
            <person name="Davis C.M."/>
            <person name="Simpson J.R."/>
            <person name="Lauterbach L."/>
            <person name="Steele A.D."/>
            <person name="Gui C."/>
            <person name="Meng S."/>
            <person name="Li G."/>
            <person name="Viehrig K."/>
            <person name="Ye F."/>
            <person name="Su P."/>
            <person name="Kiefer A.F."/>
            <person name="Nichols A."/>
            <person name="Cepeda A.J."/>
            <person name="Yan W."/>
            <person name="Fan B."/>
            <person name="Jiang Y."/>
            <person name="Adhikari A."/>
            <person name="Zheng C.-J."/>
            <person name="Schuster L."/>
            <person name="Cowan T.M."/>
            <person name="Smanski M.J."/>
            <person name="Chevrette M.G."/>
            <person name="De Carvalho L.P.S."/>
            <person name="Shen B."/>
        </authorList>
    </citation>
    <scope>NUCLEOTIDE SEQUENCE [LARGE SCALE GENOMIC DNA]</scope>
    <source>
        <strain evidence="2 3">NPDC052347</strain>
    </source>
</reference>
<proteinExistence type="predicted"/>
<gene>
    <name evidence="2" type="ORF">AB0L16_27185</name>
</gene>
<feature type="region of interest" description="Disordered" evidence="1">
    <location>
        <begin position="73"/>
        <end position="123"/>
    </location>
</feature>
<organism evidence="2 3">
    <name type="scientific">Streptomyces orinoci</name>
    <name type="common">Streptoverticillium orinoci</name>
    <dbReference type="NCBI Taxonomy" id="67339"/>
    <lineage>
        <taxon>Bacteria</taxon>
        <taxon>Bacillati</taxon>
        <taxon>Actinomycetota</taxon>
        <taxon>Actinomycetes</taxon>
        <taxon>Kitasatosporales</taxon>
        <taxon>Streptomycetaceae</taxon>
        <taxon>Streptomyces</taxon>
    </lineage>
</organism>
<evidence type="ECO:0000313" key="2">
    <source>
        <dbReference type="EMBL" id="MEV5510076.1"/>
    </source>
</evidence>